<evidence type="ECO:0000256" key="2">
    <source>
        <dbReference type="ARBA" id="ARBA00023163"/>
    </source>
</evidence>
<dbReference type="InterPro" id="IPR029016">
    <property type="entry name" value="GAF-like_dom_sf"/>
</dbReference>
<comment type="caution">
    <text evidence="5">The sequence shown here is derived from an EMBL/GenBank/DDBJ whole genome shotgun (WGS) entry which is preliminary data.</text>
</comment>
<dbReference type="SUPFAM" id="SSF55781">
    <property type="entry name" value="GAF domain-like"/>
    <property type="match status" value="1"/>
</dbReference>
<keyword evidence="1" id="KW-0805">Transcription regulation</keyword>
<organism evidence="5 6">
    <name type="scientific">Kocuria aegyptia</name>
    <dbReference type="NCBI Taxonomy" id="330943"/>
    <lineage>
        <taxon>Bacteria</taxon>
        <taxon>Bacillati</taxon>
        <taxon>Actinomycetota</taxon>
        <taxon>Actinomycetes</taxon>
        <taxon>Micrococcales</taxon>
        <taxon>Micrococcaceae</taxon>
        <taxon>Kocuria</taxon>
    </lineage>
</organism>
<evidence type="ECO:0000256" key="3">
    <source>
        <dbReference type="SAM" id="MobiDB-lite"/>
    </source>
</evidence>
<sequence>MFPEPSPGGQPATPTHLTGLLLSVQDVAAAMHHLACAAQQGVPDASGTGISLLDEDGTGSVVASTGTAAGAAGALQHGLGTSPCLSARTTGEVQRIDDTGTDSRWPKWQSAAAGVGIRSALSTPLVRRGHRLGALTVHASTPGAFGAAEERLLGLLADAAATLLGAAHAVDAPVRLSIPWEETLDPRELMGLAAGVLMARDQLTPEAARAALAEEAGTQDRGVAEVAAATVDAAVGHEQARRLQATMTTAFISRHDLWLRHFSLGGNVKEFEIDAYLHQAMLLPQFQRDLLAHAANDILEEIAPPRASYTSEALAGLASSLSIGGKDDEASPAADAEGPDRRDPDAPSPFPRRP</sequence>
<protein>
    <recommendedName>
        <fullName evidence="4">ANTAR domain-containing protein</fullName>
    </recommendedName>
</protein>
<dbReference type="Gene3D" id="3.30.450.40">
    <property type="match status" value="1"/>
</dbReference>
<accession>A0ABN2KNC2</accession>
<keyword evidence="6" id="KW-1185">Reference proteome</keyword>
<evidence type="ECO:0000256" key="1">
    <source>
        <dbReference type="ARBA" id="ARBA00023015"/>
    </source>
</evidence>
<dbReference type="Gene3D" id="1.10.10.10">
    <property type="entry name" value="Winged helix-like DNA-binding domain superfamily/Winged helix DNA-binding domain"/>
    <property type="match status" value="1"/>
</dbReference>
<dbReference type="Proteomes" id="UP001501204">
    <property type="component" value="Unassembled WGS sequence"/>
</dbReference>
<reference evidence="5 6" key="1">
    <citation type="journal article" date="2019" name="Int. J. Syst. Evol. Microbiol.">
        <title>The Global Catalogue of Microorganisms (GCM) 10K type strain sequencing project: providing services to taxonomists for standard genome sequencing and annotation.</title>
        <authorList>
            <consortium name="The Broad Institute Genomics Platform"/>
            <consortium name="The Broad Institute Genome Sequencing Center for Infectious Disease"/>
            <person name="Wu L."/>
            <person name="Ma J."/>
        </authorList>
    </citation>
    <scope>NUCLEOTIDE SEQUENCE [LARGE SCALE GENOMIC DNA]</scope>
    <source>
        <strain evidence="5 6">JCM 14735</strain>
    </source>
</reference>
<dbReference type="Pfam" id="PF13185">
    <property type="entry name" value="GAF_2"/>
    <property type="match status" value="1"/>
</dbReference>
<feature type="region of interest" description="Disordered" evidence="3">
    <location>
        <begin position="320"/>
        <end position="354"/>
    </location>
</feature>
<evidence type="ECO:0000259" key="4">
    <source>
        <dbReference type="PROSITE" id="PS50921"/>
    </source>
</evidence>
<dbReference type="SMART" id="SM00065">
    <property type="entry name" value="GAF"/>
    <property type="match status" value="1"/>
</dbReference>
<feature type="domain" description="ANTAR" evidence="4">
    <location>
        <begin position="170"/>
        <end position="231"/>
    </location>
</feature>
<dbReference type="InterPro" id="IPR003018">
    <property type="entry name" value="GAF"/>
</dbReference>
<gene>
    <name evidence="5" type="ORF">GCM10009767_19840</name>
</gene>
<dbReference type="InterPro" id="IPR005561">
    <property type="entry name" value="ANTAR"/>
</dbReference>
<name>A0ABN2KNC2_9MICC</name>
<evidence type="ECO:0000313" key="6">
    <source>
        <dbReference type="Proteomes" id="UP001501204"/>
    </source>
</evidence>
<proteinExistence type="predicted"/>
<evidence type="ECO:0000313" key="5">
    <source>
        <dbReference type="EMBL" id="GAA1760764.1"/>
    </source>
</evidence>
<keyword evidence="2" id="KW-0804">Transcription</keyword>
<dbReference type="InterPro" id="IPR036388">
    <property type="entry name" value="WH-like_DNA-bd_sf"/>
</dbReference>
<dbReference type="EMBL" id="BAAAOA010000020">
    <property type="protein sequence ID" value="GAA1760764.1"/>
    <property type="molecule type" value="Genomic_DNA"/>
</dbReference>
<dbReference type="RefSeq" id="WP_344122088.1">
    <property type="nucleotide sequence ID" value="NZ_BAAAOA010000020.1"/>
</dbReference>
<dbReference type="PROSITE" id="PS50921">
    <property type="entry name" value="ANTAR"/>
    <property type="match status" value="1"/>
</dbReference>